<gene>
    <name evidence="2" type="ORF">JX360_07800</name>
</gene>
<dbReference type="RefSeq" id="WP_244350089.1">
    <property type="nucleotide sequence ID" value="NZ_JAFIRA010000016.1"/>
</dbReference>
<keyword evidence="3" id="KW-1185">Reference proteome</keyword>
<feature type="compositionally biased region" description="Polar residues" evidence="1">
    <location>
        <begin position="63"/>
        <end position="74"/>
    </location>
</feature>
<reference evidence="2" key="1">
    <citation type="submission" date="2021-02" db="EMBL/GenBank/DDBJ databases">
        <title>The CRISPR/cas machinery reduction and long-range gene transfer in the hot spring cyanobacterium Synechococcus.</title>
        <authorList>
            <person name="Dvorak P."/>
            <person name="Jahodarova E."/>
            <person name="Hasler P."/>
            <person name="Poulickova A."/>
        </authorList>
    </citation>
    <scope>NUCLEOTIDE SEQUENCE</scope>
    <source>
        <strain evidence="2">Rupite</strain>
    </source>
</reference>
<evidence type="ECO:0000256" key="1">
    <source>
        <dbReference type="SAM" id="MobiDB-lite"/>
    </source>
</evidence>
<evidence type="ECO:0000313" key="3">
    <source>
        <dbReference type="Proteomes" id="UP000830835"/>
    </source>
</evidence>
<proteinExistence type="predicted"/>
<feature type="compositionally biased region" description="Pro residues" evidence="1">
    <location>
        <begin position="19"/>
        <end position="37"/>
    </location>
</feature>
<comment type="caution">
    <text evidence="2">The sequence shown here is derived from an EMBL/GenBank/DDBJ whole genome shotgun (WGS) entry which is preliminary data.</text>
</comment>
<evidence type="ECO:0000313" key="2">
    <source>
        <dbReference type="EMBL" id="MCJ2542810.1"/>
    </source>
</evidence>
<name>A0ABT0CAJ8_THEVL</name>
<dbReference type="Proteomes" id="UP000830835">
    <property type="component" value="Unassembled WGS sequence"/>
</dbReference>
<protein>
    <submittedName>
        <fullName evidence="2">Uncharacterized protein</fullName>
    </submittedName>
</protein>
<feature type="region of interest" description="Disordered" evidence="1">
    <location>
        <begin position="14"/>
        <end position="74"/>
    </location>
</feature>
<sequence>MTFLAYLENLIRQLEQQPTPRPTPTPSPAPLPSPPDCPTYWTRDKADISTLDPPTCELPYMPPQTQSTGIPFSG</sequence>
<accession>A0ABT0CAJ8</accession>
<dbReference type="EMBL" id="JAFIRA010000016">
    <property type="protein sequence ID" value="MCJ2542810.1"/>
    <property type="molecule type" value="Genomic_DNA"/>
</dbReference>
<organism evidence="2 3">
    <name type="scientific">Thermostichus vulcanus str. 'Rupite'</name>
    <dbReference type="NCBI Taxonomy" id="2813851"/>
    <lineage>
        <taxon>Bacteria</taxon>
        <taxon>Bacillati</taxon>
        <taxon>Cyanobacteriota</taxon>
        <taxon>Cyanophyceae</taxon>
        <taxon>Thermostichales</taxon>
        <taxon>Thermostichaceae</taxon>
        <taxon>Thermostichus</taxon>
    </lineage>
</organism>